<accession>A0ABP7BTQ2</accession>
<feature type="domain" description="Alcohol dehydrogenase-like N-terminal" evidence="10">
    <location>
        <begin position="46"/>
        <end position="161"/>
    </location>
</feature>
<dbReference type="EMBL" id="BAAAYV010000025">
    <property type="protein sequence ID" value="GAA3667508.1"/>
    <property type="molecule type" value="Genomic_DNA"/>
</dbReference>
<evidence type="ECO:0000256" key="2">
    <source>
        <dbReference type="ARBA" id="ARBA00008072"/>
    </source>
</evidence>
<keyword evidence="12" id="KW-1185">Reference proteome</keyword>
<dbReference type="Proteomes" id="UP001410795">
    <property type="component" value="Unassembled WGS sequence"/>
</dbReference>
<keyword evidence="4 8" id="KW-0479">Metal-binding</keyword>
<evidence type="ECO:0000313" key="12">
    <source>
        <dbReference type="Proteomes" id="UP001410795"/>
    </source>
</evidence>
<dbReference type="PANTHER" id="PTHR42940:SF3">
    <property type="entry name" value="ALCOHOL DEHYDROGENASE 1-RELATED"/>
    <property type="match status" value="1"/>
</dbReference>
<evidence type="ECO:0000256" key="1">
    <source>
        <dbReference type="ARBA" id="ARBA00001947"/>
    </source>
</evidence>
<proteinExistence type="inferred from homology"/>
<evidence type="ECO:0000313" key="11">
    <source>
        <dbReference type="EMBL" id="GAA3667508.1"/>
    </source>
</evidence>
<evidence type="ECO:0000256" key="5">
    <source>
        <dbReference type="ARBA" id="ARBA00022833"/>
    </source>
</evidence>
<dbReference type="InterPro" id="IPR002328">
    <property type="entry name" value="ADH_Zn_CS"/>
</dbReference>
<comment type="cofactor">
    <cofactor evidence="1 8">
        <name>Zn(2+)</name>
        <dbReference type="ChEBI" id="CHEBI:29105"/>
    </cofactor>
</comment>
<evidence type="ECO:0000256" key="4">
    <source>
        <dbReference type="ARBA" id="ARBA00022723"/>
    </source>
</evidence>
<evidence type="ECO:0000259" key="9">
    <source>
        <dbReference type="Pfam" id="PF00107"/>
    </source>
</evidence>
<dbReference type="PROSITE" id="PS00059">
    <property type="entry name" value="ADH_ZINC"/>
    <property type="match status" value="1"/>
</dbReference>
<dbReference type="InterPro" id="IPR017743">
    <property type="entry name" value="ADH_phosphonate_catab-assoc"/>
</dbReference>
<comment type="caution">
    <text evidence="11">The sequence shown here is derived from an EMBL/GenBank/DDBJ whole genome shotgun (WGS) entry which is preliminary data.</text>
</comment>
<evidence type="ECO:0000256" key="7">
    <source>
        <dbReference type="ARBA" id="ARBA00023027"/>
    </source>
</evidence>
<dbReference type="InterPro" id="IPR036291">
    <property type="entry name" value="NAD(P)-bd_dom_sf"/>
</dbReference>
<evidence type="ECO:0000256" key="6">
    <source>
        <dbReference type="ARBA" id="ARBA00023002"/>
    </source>
</evidence>
<dbReference type="PANTHER" id="PTHR42940">
    <property type="entry name" value="ALCOHOL DEHYDROGENASE 1-RELATED"/>
    <property type="match status" value="1"/>
</dbReference>
<organism evidence="11 12">
    <name type="scientific">Microbacterium marinilacus</name>
    <dbReference type="NCBI Taxonomy" id="415209"/>
    <lineage>
        <taxon>Bacteria</taxon>
        <taxon>Bacillati</taxon>
        <taxon>Actinomycetota</taxon>
        <taxon>Actinomycetes</taxon>
        <taxon>Micrococcales</taxon>
        <taxon>Microbacteriaceae</taxon>
        <taxon>Microbacterium</taxon>
    </lineage>
</organism>
<dbReference type="Gene3D" id="3.90.180.10">
    <property type="entry name" value="Medium-chain alcohol dehydrogenases, catalytic domain"/>
    <property type="match status" value="1"/>
</dbReference>
<evidence type="ECO:0000256" key="8">
    <source>
        <dbReference type="RuleBase" id="RU361277"/>
    </source>
</evidence>
<evidence type="ECO:0000259" key="10">
    <source>
        <dbReference type="Pfam" id="PF08240"/>
    </source>
</evidence>
<keyword evidence="7" id="KW-0520">NAD</keyword>
<protein>
    <recommendedName>
        <fullName evidence="3">alcohol dehydrogenase</fullName>
        <ecNumber evidence="3">1.1.1.1</ecNumber>
    </recommendedName>
</protein>
<dbReference type="InterPro" id="IPR011032">
    <property type="entry name" value="GroES-like_sf"/>
</dbReference>
<dbReference type="SUPFAM" id="SSF50129">
    <property type="entry name" value="GroES-like"/>
    <property type="match status" value="1"/>
</dbReference>
<dbReference type="Gene3D" id="3.40.50.720">
    <property type="entry name" value="NAD(P)-binding Rossmann-like Domain"/>
    <property type="match status" value="1"/>
</dbReference>
<evidence type="ECO:0000256" key="3">
    <source>
        <dbReference type="ARBA" id="ARBA00013190"/>
    </source>
</evidence>
<dbReference type="InterPro" id="IPR013154">
    <property type="entry name" value="ADH-like_N"/>
</dbReference>
<name>A0ABP7BTQ2_9MICO</name>
<gene>
    <name evidence="11" type="ORF">GCM10022202_31970</name>
</gene>
<reference evidence="12" key="1">
    <citation type="journal article" date="2019" name="Int. J. Syst. Evol. Microbiol.">
        <title>The Global Catalogue of Microorganisms (GCM) 10K type strain sequencing project: providing services to taxonomists for standard genome sequencing and annotation.</title>
        <authorList>
            <consortium name="The Broad Institute Genomics Platform"/>
            <consortium name="The Broad Institute Genome Sequencing Center for Infectious Disease"/>
            <person name="Wu L."/>
            <person name="Ma J."/>
        </authorList>
    </citation>
    <scope>NUCLEOTIDE SEQUENCE [LARGE SCALE GENOMIC DNA]</scope>
    <source>
        <strain evidence="12">JCM 16546</strain>
    </source>
</reference>
<dbReference type="EC" id="1.1.1.1" evidence="3"/>
<dbReference type="Pfam" id="PF08240">
    <property type="entry name" value="ADH_N"/>
    <property type="match status" value="1"/>
</dbReference>
<sequence>MASPALAPTPAPVTRDVRIEPPAVAMVWTGVGRSHETVAVPGVVLGEGETLVQIELATVCGSDVHTVRGDRAAPVPLVLGHEYVGRVTDVADGVRAVDGARVNIGDRVVWSIMASCRECDRCLRGLPHKCRSIQKYGHERIQPRWELTGGFSTHAHLRAGTAIVRVGESLPAEVLAPAACGSATAWSALARADEIVDVDDATVLVLGAGLIGLTVCAMARDRGAKVVVADPDPARRALAARFGAAQVADPTDPRALGAALAATGSAEYQVVVEASGAPRAVAAAVDAVGVGGVVLLVGSVFPTEPLALDPERLVRGLVTVRGVHNYTPRDLDGAIGYLRDHAAAHPFDELVSARYPLAQIDRALAAAEAGAAVRVAVDPRDARRRR</sequence>
<dbReference type="InterPro" id="IPR013149">
    <property type="entry name" value="ADH-like_C"/>
</dbReference>
<dbReference type="SUPFAM" id="SSF51735">
    <property type="entry name" value="NAD(P)-binding Rossmann-fold domains"/>
    <property type="match status" value="1"/>
</dbReference>
<dbReference type="NCBIfam" id="TIGR03366">
    <property type="entry name" value="HpnZ_proposed"/>
    <property type="match status" value="1"/>
</dbReference>
<dbReference type="Pfam" id="PF00107">
    <property type="entry name" value="ADH_zinc_N"/>
    <property type="match status" value="1"/>
</dbReference>
<feature type="domain" description="Alcohol dehydrogenase-like C-terminal" evidence="9">
    <location>
        <begin position="211"/>
        <end position="335"/>
    </location>
</feature>
<keyword evidence="6" id="KW-0560">Oxidoreductase</keyword>
<dbReference type="RefSeq" id="WP_308122942.1">
    <property type="nucleotide sequence ID" value="NZ_BAAAYV010000025.1"/>
</dbReference>
<keyword evidence="5 8" id="KW-0862">Zinc</keyword>
<comment type="similarity">
    <text evidence="2 8">Belongs to the zinc-containing alcohol dehydrogenase family.</text>
</comment>